<reference evidence="1 2" key="1">
    <citation type="journal article" date="2024" name="Plant Biotechnol. J.">
        <title>Genome and CRISPR/Cas9 system of a widespread forest tree (Populus alba) in the world.</title>
        <authorList>
            <person name="Liu Y.J."/>
            <person name="Jiang P.F."/>
            <person name="Han X.M."/>
            <person name="Li X.Y."/>
            <person name="Wang H.M."/>
            <person name="Wang Y.J."/>
            <person name="Wang X.X."/>
            <person name="Zeng Q.Y."/>
        </authorList>
    </citation>
    <scope>NUCLEOTIDE SEQUENCE [LARGE SCALE GENOMIC DNA]</scope>
    <source>
        <strain evidence="2">cv. PAL-ZL1</strain>
    </source>
</reference>
<proteinExistence type="predicted"/>
<comment type="caution">
    <text evidence="1">The sequence shown here is derived from an EMBL/GenBank/DDBJ whole genome shotgun (WGS) entry which is preliminary data.</text>
</comment>
<keyword evidence="2" id="KW-1185">Reference proteome</keyword>
<sequence>MPGAIEVSVLDFMGLQSSSPPSQMSIKVSMGKREYETRDKGDFIFPLSTLRENLIVTLQDAKGNEISHTGVETRLVIEKGIWDDTFSLEGGGHVRMKLQFVLSEADRHRIRLMRELALKKKHDELLSSEPRCPEYATAVDSRVASSSWPKHEVSDSRKGVFQSEVMATQVSLIETPPTFSKSGKSCLDNREGTNCVLKQTSPNDPDKHEGSPSIAPVSQGFGANLNEESHKSLGKKRGTEPPPIDVPLKTIRSKEALYFGSSEPEVTASDKIPVKLKGHGDSVPGKQNPVNKTPSNVRNMITAFESSLNQDVKPKETPLPIKSALSRLEMEFPPKCFWSDEVRTEKNIPEQSLTGRDRSPYLIEDIQGASNNIREGEEHVGFVRAPTVATSSQDTGKSEEELSDASFRNKGSNVVLKNKLQLMDKTDIGKEKTSDVLLRSLVGDKASISGRMINEYLGKQPYCKLLAGKKHSGGNLLITKSGKETHSKDLERISIQEGSGDAHHSSECHGAWIFPFERRRLCITTAGTQLLNLMGSFWDDTEVQPGKMSSSVAENTEELSVHGGTGVMSKEREKTSQRQKLSKLRGSIDAETSGGPVGQIDMLDDWLLSKRSAYRKYRNYLYPQIAFKLSGFFWIKSKSYAQRTVEPPNSSKPAV</sequence>
<name>A0ACC4C4R6_POPAL</name>
<organism evidence="1 2">
    <name type="scientific">Populus alba</name>
    <name type="common">White poplar</name>
    <dbReference type="NCBI Taxonomy" id="43335"/>
    <lineage>
        <taxon>Eukaryota</taxon>
        <taxon>Viridiplantae</taxon>
        <taxon>Streptophyta</taxon>
        <taxon>Embryophyta</taxon>
        <taxon>Tracheophyta</taxon>
        <taxon>Spermatophyta</taxon>
        <taxon>Magnoliopsida</taxon>
        <taxon>eudicotyledons</taxon>
        <taxon>Gunneridae</taxon>
        <taxon>Pentapetalae</taxon>
        <taxon>rosids</taxon>
        <taxon>fabids</taxon>
        <taxon>Malpighiales</taxon>
        <taxon>Salicaceae</taxon>
        <taxon>Saliceae</taxon>
        <taxon>Populus</taxon>
    </lineage>
</organism>
<dbReference type="Proteomes" id="UP000309997">
    <property type="component" value="Unassembled WGS sequence"/>
</dbReference>
<evidence type="ECO:0000313" key="2">
    <source>
        <dbReference type="Proteomes" id="UP000309997"/>
    </source>
</evidence>
<protein>
    <submittedName>
        <fullName evidence="1">Uncharacterized protein</fullName>
    </submittedName>
</protein>
<gene>
    <name evidence="1" type="ORF">D5086_013089</name>
</gene>
<evidence type="ECO:0000313" key="1">
    <source>
        <dbReference type="EMBL" id="KAL3586222.1"/>
    </source>
</evidence>
<accession>A0ACC4C4R6</accession>
<dbReference type="EMBL" id="RCHU02000006">
    <property type="protein sequence ID" value="KAL3586222.1"/>
    <property type="molecule type" value="Genomic_DNA"/>
</dbReference>